<organism evidence="2 3">
    <name type="scientific">Leptospira alstonii serovar Sichuan str. 79601</name>
    <dbReference type="NCBI Taxonomy" id="1218565"/>
    <lineage>
        <taxon>Bacteria</taxon>
        <taxon>Pseudomonadati</taxon>
        <taxon>Spirochaetota</taxon>
        <taxon>Spirochaetia</taxon>
        <taxon>Leptospirales</taxon>
        <taxon>Leptospiraceae</taxon>
        <taxon>Leptospira</taxon>
    </lineage>
</organism>
<dbReference type="RefSeq" id="WP_017807750.1">
    <property type="nucleotide sequence ID" value="NZ_ANIK01000058.1"/>
</dbReference>
<reference evidence="2 3" key="1">
    <citation type="submission" date="2013-01" db="EMBL/GenBank/DDBJ databases">
        <authorList>
            <person name="Harkins D.M."/>
            <person name="Durkin A.S."/>
            <person name="Brinkac L.M."/>
            <person name="Haft D.H."/>
            <person name="Selengut J.D."/>
            <person name="Sanka R."/>
            <person name="DePew J."/>
            <person name="Purushe J."/>
            <person name="Galloway R.L."/>
            <person name="Vinetz J.M."/>
            <person name="Sutton G.G."/>
            <person name="Nierman W.C."/>
            <person name="Fouts D.E."/>
        </authorList>
    </citation>
    <scope>NUCLEOTIDE SEQUENCE [LARGE SCALE GENOMIC DNA]</scope>
    <source>
        <strain evidence="2 3">79601</strain>
    </source>
</reference>
<dbReference type="EMBL" id="ANIK01000058">
    <property type="protein sequence ID" value="EMJ94078.1"/>
    <property type="molecule type" value="Genomic_DNA"/>
</dbReference>
<evidence type="ECO:0000256" key="1">
    <source>
        <dbReference type="SAM" id="Coils"/>
    </source>
</evidence>
<dbReference type="AlphaFoldDB" id="M6CYR8"/>
<accession>M6CYR8</accession>
<gene>
    <name evidence="2" type="ORF">LEP1GSC194_2228</name>
</gene>
<keyword evidence="1" id="KW-0175">Coiled coil</keyword>
<dbReference type="PATRIC" id="fig|1218565.3.peg.2756"/>
<protein>
    <submittedName>
        <fullName evidence="2">Uncharacterized protein</fullName>
    </submittedName>
</protein>
<evidence type="ECO:0000313" key="3">
    <source>
        <dbReference type="Proteomes" id="UP000011988"/>
    </source>
</evidence>
<name>M6CYR8_9LEPT</name>
<feature type="coiled-coil region" evidence="1">
    <location>
        <begin position="80"/>
        <end position="107"/>
    </location>
</feature>
<dbReference type="Proteomes" id="UP000011988">
    <property type="component" value="Unassembled WGS sequence"/>
</dbReference>
<evidence type="ECO:0000313" key="2">
    <source>
        <dbReference type="EMBL" id="EMJ94078.1"/>
    </source>
</evidence>
<proteinExistence type="predicted"/>
<comment type="caution">
    <text evidence="2">The sequence shown here is derived from an EMBL/GenBank/DDBJ whole genome shotgun (WGS) entry which is preliminary data.</text>
</comment>
<sequence length="193" mass="23015">MQKEEKLQFLSVSKLKDRYGWTDAAIGNFLGEPDKTAKNPYYKKAAPMKRYLLSRILMVENSDQFKEFIEKNRKRTSGSIRAVEKKKESLKESIKQIEITIEEYSREELIRKAVQSYNLRKQLQGSDQVANESDSWDFVRRITENFVRHELTHYDETIASLYGKVGKFRAYQYLKEMITKKIYEIYPWLKMND</sequence>